<comment type="subcellular location">
    <subcellularLocation>
        <location evidence="1">Cytoplasm</location>
    </subcellularLocation>
</comment>
<dbReference type="PANTHER" id="PTHR44085">
    <property type="entry name" value="SEPIAPTERIN REDUCTASE"/>
    <property type="match status" value="1"/>
</dbReference>
<dbReference type="EC" id="1.1.1.320" evidence="6"/>
<dbReference type="InterPro" id="IPR020904">
    <property type="entry name" value="Sc_DH/Rdtase_CS"/>
</dbReference>
<evidence type="ECO:0000256" key="4">
    <source>
        <dbReference type="ARBA" id="ARBA00022857"/>
    </source>
</evidence>
<name>A0ABT4G9J8_9BACL</name>
<evidence type="ECO:0000313" key="7">
    <source>
        <dbReference type="Proteomes" id="UP001527099"/>
    </source>
</evidence>
<reference evidence="6 7" key="1">
    <citation type="submission" date="2022-05" db="EMBL/GenBank/DDBJ databases">
        <title>Genome Sequencing of Bee-Associated Microbes.</title>
        <authorList>
            <person name="Dunlap C."/>
        </authorList>
    </citation>
    <scope>NUCLEOTIDE SEQUENCE [LARGE SCALE GENOMIC DNA]</scope>
    <source>
        <strain evidence="6 7">NRRL B-14421</strain>
    </source>
</reference>
<comment type="caution">
    <text evidence="6">The sequence shown here is derived from an EMBL/GenBank/DDBJ whole genome shotgun (WGS) entry which is preliminary data.</text>
</comment>
<organism evidence="6 7">
    <name type="scientific">Paenibacillus alginolyticus</name>
    <dbReference type="NCBI Taxonomy" id="59839"/>
    <lineage>
        <taxon>Bacteria</taxon>
        <taxon>Bacillati</taxon>
        <taxon>Bacillota</taxon>
        <taxon>Bacilli</taxon>
        <taxon>Bacillales</taxon>
        <taxon>Paenibacillaceae</taxon>
        <taxon>Paenibacillus</taxon>
    </lineage>
</organism>
<dbReference type="InterPro" id="IPR002347">
    <property type="entry name" value="SDR_fam"/>
</dbReference>
<evidence type="ECO:0000313" key="6">
    <source>
        <dbReference type="EMBL" id="MCY9692863.1"/>
    </source>
</evidence>
<dbReference type="Pfam" id="PF00106">
    <property type="entry name" value="adh_short"/>
    <property type="match status" value="1"/>
</dbReference>
<dbReference type="RefSeq" id="WP_268614433.1">
    <property type="nucleotide sequence ID" value="NZ_JAMDMX010000022.1"/>
</dbReference>
<gene>
    <name evidence="6" type="ORF">M5X19_08130</name>
</gene>
<dbReference type="PRINTS" id="PR00081">
    <property type="entry name" value="GDHRDH"/>
</dbReference>
<dbReference type="EMBL" id="JAMDMX010000022">
    <property type="protein sequence ID" value="MCY9692863.1"/>
    <property type="molecule type" value="Genomic_DNA"/>
</dbReference>
<comment type="similarity">
    <text evidence="2">Belongs to the short-chain dehydrogenases/reductases (SDR) family.</text>
</comment>
<dbReference type="PANTHER" id="PTHR44085:SF2">
    <property type="entry name" value="SEPIAPTERIN REDUCTASE"/>
    <property type="match status" value="1"/>
</dbReference>
<evidence type="ECO:0000256" key="5">
    <source>
        <dbReference type="ARBA" id="ARBA00023002"/>
    </source>
</evidence>
<dbReference type="InterPro" id="IPR036291">
    <property type="entry name" value="NAD(P)-bd_dom_sf"/>
</dbReference>
<proteinExistence type="inferred from homology"/>
<sequence>MKYFIITGTSRGLGEELARRLLSPEHHLLCISRNRNVALMAESEQIDYFEFDLNDIDQVDRLMRDVCNKIDESKAEAIYLINNAAVVTPLSNIEHGSFEELTTNVHVNLLAPILLTSLFIRFSEHLRIPKRVLNVSSMSSKNHLPGMSVYSAAKAGLDVFSQCVGKEQGEGAFAVKVISVWPGMFDTSLQEEARSANKDVFAASELFNRVKDQGMLVSPTTIAEKLVDLLLSDQFAQGIVVEEL</sequence>
<keyword evidence="4" id="KW-0521">NADP</keyword>
<keyword evidence="5 6" id="KW-0560">Oxidoreductase</keyword>
<dbReference type="Proteomes" id="UP001527099">
    <property type="component" value="Unassembled WGS sequence"/>
</dbReference>
<dbReference type="InterPro" id="IPR051721">
    <property type="entry name" value="Biopterin_syn/organic_redct"/>
</dbReference>
<accession>A0ABT4G9J8</accession>
<dbReference type="NCBIfam" id="NF005381">
    <property type="entry name" value="PRK06924.1"/>
    <property type="match status" value="1"/>
</dbReference>
<dbReference type="PROSITE" id="PS00061">
    <property type="entry name" value="ADH_SHORT"/>
    <property type="match status" value="1"/>
</dbReference>
<evidence type="ECO:0000256" key="1">
    <source>
        <dbReference type="ARBA" id="ARBA00004496"/>
    </source>
</evidence>
<dbReference type="Gene3D" id="3.40.50.720">
    <property type="entry name" value="NAD(P)-binding Rossmann-like Domain"/>
    <property type="match status" value="1"/>
</dbReference>
<protein>
    <submittedName>
        <fullName evidence="6">(S)-benzoin forming benzil reductase</fullName>
        <ecNumber evidence="6">1.1.1.320</ecNumber>
    </submittedName>
</protein>
<keyword evidence="3" id="KW-0963">Cytoplasm</keyword>
<evidence type="ECO:0000256" key="2">
    <source>
        <dbReference type="ARBA" id="ARBA00006484"/>
    </source>
</evidence>
<dbReference type="GO" id="GO:0016491">
    <property type="term" value="F:oxidoreductase activity"/>
    <property type="evidence" value="ECO:0007669"/>
    <property type="project" value="UniProtKB-KW"/>
</dbReference>
<keyword evidence="7" id="KW-1185">Reference proteome</keyword>
<dbReference type="SUPFAM" id="SSF51735">
    <property type="entry name" value="NAD(P)-binding Rossmann-fold domains"/>
    <property type="match status" value="1"/>
</dbReference>
<evidence type="ECO:0000256" key="3">
    <source>
        <dbReference type="ARBA" id="ARBA00022490"/>
    </source>
</evidence>